<organism evidence="1 2">
    <name type="scientific">Mycena metata</name>
    <dbReference type="NCBI Taxonomy" id="1033252"/>
    <lineage>
        <taxon>Eukaryota</taxon>
        <taxon>Fungi</taxon>
        <taxon>Dikarya</taxon>
        <taxon>Basidiomycota</taxon>
        <taxon>Agaricomycotina</taxon>
        <taxon>Agaricomycetes</taxon>
        <taxon>Agaricomycetidae</taxon>
        <taxon>Agaricales</taxon>
        <taxon>Marasmiineae</taxon>
        <taxon>Mycenaceae</taxon>
        <taxon>Mycena</taxon>
    </lineage>
</organism>
<evidence type="ECO:0000313" key="1">
    <source>
        <dbReference type="EMBL" id="KAJ7750262.1"/>
    </source>
</evidence>
<protein>
    <submittedName>
        <fullName evidence="1">Uncharacterized protein</fullName>
    </submittedName>
</protein>
<reference evidence="1" key="1">
    <citation type="submission" date="2023-03" db="EMBL/GenBank/DDBJ databases">
        <title>Massive genome expansion in bonnet fungi (Mycena s.s.) driven by repeated elements and novel gene families across ecological guilds.</title>
        <authorList>
            <consortium name="Lawrence Berkeley National Laboratory"/>
            <person name="Harder C.B."/>
            <person name="Miyauchi S."/>
            <person name="Viragh M."/>
            <person name="Kuo A."/>
            <person name="Thoen E."/>
            <person name="Andreopoulos B."/>
            <person name="Lu D."/>
            <person name="Skrede I."/>
            <person name="Drula E."/>
            <person name="Henrissat B."/>
            <person name="Morin E."/>
            <person name="Kohler A."/>
            <person name="Barry K."/>
            <person name="LaButti K."/>
            <person name="Morin E."/>
            <person name="Salamov A."/>
            <person name="Lipzen A."/>
            <person name="Mereny Z."/>
            <person name="Hegedus B."/>
            <person name="Baldrian P."/>
            <person name="Stursova M."/>
            <person name="Weitz H."/>
            <person name="Taylor A."/>
            <person name="Grigoriev I.V."/>
            <person name="Nagy L.G."/>
            <person name="Martin F."/>
            <person name="Kauserud H."/>
        </authorList>
    </citation>
    <scope>NUCLEOTIDE SEQUENCE</scope>
    <source>
        <strain evidence="1">CBHHK182m</strain>
    </source>
</reference>
<evidence type="ECO:0000313" key="2">
    <source>
        <dbReference type="Proteomes" id="UP001215598"/>
    </source>
</evidence>
<name>A0AAD7ITM1_9AGAR</name>
<sequence length="262" mass="29810">MVNRRSGSRSISGISKTFELCHPGVAPKVGYAQRFNDIGEKANRFQIHQRKKIARASPAGYYHRLVEDLVNPKSQSTSSKLCFGGAERARFTVIGVHSGLNWFWRLLWAGEPKKHVKTRLAKGLFACHWVTDRVTFKLRTTNSLCLSFCQAYGLVKRRARRDKHRDEEETVPPVPDHLREQERLYGYFITDKLLEAYWAIHPGTRPGKNIANPKTYTVLDVACRFGLEPLIDEERGPVDVIASFAYTHYGVQLQLVGPDLDA</sequence>
<dbReference type="Proteomes" id="UP001215598">
    <property type="component" value="Unassembled WGS sequence"/>
</dbReference>
<dbReference type="EMBL" id="JARKIB010000066">
    <property type="protein sequence ID" value="KAJ7750262.1"/>
    <property type="molecule type" value="Genomic_DNA"/>
</dbReference>
<accession>A0AAD7ITM1</accession>
<keyword evidence="2" id="KW-1185">Reference proteome</keyword>
<proteinExistence type="predicted"/>
<gene>
    <name evidence="1" type="ORF">B0H16DRAFT_1691619</name>
</gene>
<comment type="caution">
    <text evidence="1">The sequence shown here is derived from an EMBL/GenBank/DDBJ whole genome shotgun (WGS) entry which is preliminary data.</text>
</comment>
<dbReference type="AlphaFoldDB" id="A0AAD7ITM1"/>